<dbReference type="PROSITE" id="PS01244">
    <property type="entry name" value="ACONITASE_2"/>
    <property type="match status" value="1"/>
</dbReference>
<keyword evidence="10 14" id="KW-0408">Iron</keyword>
<dbReference type="UniPathway" id="UPA00946"/>
<dbReference type="RefSeq" id="WP_033489889.1">
    <property type="nucleotide sequence ID" value="NZ_CP006018.1"/>
</dbReference>
<evidence type="ECO:0000256" key="7">
    <source>
        <dbReference type="ARBA" id="ARBA00022532"/>
    </source>
</evidence>
<keyword evidence="12 14" id="KW-0456">Lyase</keyword>
<dbReference type="PROSITE" id="PS00450">
    <property type="entry name" value="ACONITASE_1"/>
    <property type="match status" value="1"/>
</dbReference>
<evidence type="ECO:0000256" key="10">
    <source>
        <dbReference type="ARBA" id="ARBA00023004"/>
    </source>
</evidence>
<dbReference type="HOGENOM" id="CLU_013476_2_1_11"/>
<dbReference type="GO" id="GO:0006099">
    <property type="term" value="P:tricarboxylic acid cycle"/>
    <property type="evidence" value="ECO:0007669"/>
    <property type="project" value="UniProtKB-UniPathway"/>
</dbReference>
<evidence type="ECO:0000256" key="9">
    <source>
        <dbReference type="ARBA" id="ARBA00022884"/>
    </source>
</evidence>
<keyword evidence="18" id="KW-1185">Reference proteome</keyword>
<name>A0A087VTU5_9BIFI</name>
<gene>
    <name evidence="17" type="ORF">BINDI_0460</name>
</gene>
<dbReference type="GO" id="GO:0051539">
    <property type="term" value="F:4 iron, 4 sulfur cluster binding"/>
    <property type="evidence" value="ECO:0007669"/>
    <property type="project" value="UniProtKB-KW"/>
</dbReference>
<dbReference type="FunFam" id="3.30.499.10:FF:000020">
    <property type="entry name" value="Aconitate hydratase A"/>
    <property type="match status" value="1"/>
</dbReference>
<dbReference type="Gene3D" id="3.30.499.10">
    <property type="entry name" value="Aconitase, domain 3"/>
    <property type="match status" value="2"/>
</dbReference>
<comment type="similarity">
    <text evidence="5 14">Belongs to the aconitase/IPM isomerase family.</text>
</comment>
<sequence length="904" mass="98581">MSDRPTGQVLSELRVGGREFDYYRIADLPGLDRLPYSLRVLVENLVRNRDGVNITDEQVDALLGWDPAAEPNHEIQFTPSRVVMQDFTGVPCIVDLATMRDAVRDLGGDPEVINPQVPAQMVIDHSVQIDLAGVPGAIEHNMDVEYLRNRERYQFLRWGQQAFRNFLVVPPGTGIIHQVNIEYLAQVVMQKDPGREGERPLAYLDSCVGTDSHTTMVNGLGVLGWGVGGIEAEAAMLGQPISMLVPRVVGFRLTGSIPEGVTATDVVLTVTQMLREHGVVGKFVEFYGRGLSQVPLANRATLGNMSPEFGSTCGIFPIDEVTLDYLRLTGRSEDQVALVEAYAKANRLWHDPDDPNYTEPGYSETLELDLSTVRPSIAGPKRPQDRIALDQCRSAYRAALPDYEAPDVDREPVPIHTETNGDFNLTNGAVVIASITSCTNTSNPSVMVAAGLLARKARALGLSPKPWVKTSLAPGSQVVTDYLEKAGLTEDLDALGFELVGYGCATCIGNSGPLDPAISKAINEHELTMTAVLSGNRNFEGRISPDVKMNYLASPPLVVAYALAGSMDVDLVNHPLGEAPDGSPVYLRDIWPSNEEIQTVIDRTLDRDMYVKDYAQVFKGDERWLGLDVPSGQLFTWDPDSTYVRRQTFFDGLTATPAPLDDIEGARVLALLGDSVTTDHISPAGAIKTDGPAGLYLEEHGIAPKDFNSYGSRRGNHEVMVRGTFGNIRLRNQLLASVGLEVRPGGFTYDFLSGKPTTIFEASRDYAGQGVPLVILAGKEYGTGSSRDWAAKGTLMLGVRVVIAQSFERIHRSNLIGMGVLPLQLPQGESVESLGLDGTETYGFEGIEAINREIPDTIRVTARRDDGCTVSFKAKVRIDTPGEADYYRNGGILQYVLRNLMDGR</sequence>
<dbReference type="KEGG" id="bii:BINDI_0460"/>
<dbReference type="Pfam" id="PF00694">
    <property type="entry name" value="Aconitase_C"/>
    <property type="match status" value="1"/>
</dbReference>
<reference evidence="17 18" key="1">
    <citation type="journal article" date="2014" name="Appl. Environ. Microbiol.">
        <title>Genomic encyclopedia of type strains of the genus Bifidobacterium.</title>
        <authorList>
            <person name="Milani C."/>
            <person name="Lugli G.A."/>
            <person name="Duranti S."/>
            <person name="Turroni F."/>
            <person name="Bottacini F."/>
            <person name="Mangifesta M."/>
            <person name="Sanchez B."/>
            <person name="Viappiani A."/>
            <person name="Mancabelli L."/>
            <person name="Taminiau B."/>
            <person name="Delcenserie V."/>
            <person name="Barrangou R."/>
            <person name="Margolles A."/>
            <person name="van Sinderen D."/>
            <person name="Ventura M."/>
        </authorList>
    </citation>
    <scope>NUCLEOTIDE SEQUENCE [LARGE SCALE GENOMIC DNA]</scope>
    <source>
        <strain evidence="17 18">LMG 11587</strain>
    </source>
</reference>
<dbReference type="Pfam" id="PF00330">
    <property type="entry name" value="Aconitase"/>
    <property type="match status" value="1"/>
</dbReference>
<dbReference type="GO" id="GO:0019679">
    <property type="term" value="P:propionate metabolic process, methylcitrate cycle"/>
    <property type="evidence" value="ECO:0007669"/>
    <property type="project" value="UniProtKB-ARBA"/>
</dbReference>
<proteinExistence type="inferred from homology"/>
<evidence type="ECO:0000313" key="17">
    <source>
        <dbReference type="EMBL" id="AIC91741.1"/>
    </source>
</evidence>
<dbReference type="InterPro" id="IPR006249">
    <property type="entry name" value="Aconitase/IRP2"/>
</dbReference>
<dbReference type="SUPFAM" id="SSF52016">
    <property type="entry name" value="LeuD/IlvD-like"/>
    <property type="match status" value="1"/>
</dbReference>
<evidence type="ECO:0000256" key="6">
    <source>
        <dbReference type="ARBA" id="ARBA00011245"/>
    </source>
</evidence>
<dbReference type="InterPro" id="IPR001030">
    <property type="entry name" value="Acoase/IPM_deHydtase_lsu_aba"/>
</dbReference>
<evidence type="ECO:0000259" key="15">
    <source>
        <dbReference type="Pfam" id="PF00330"/>
    </source>
</evidence>
<evidence type="ECO:0000256" key="11">
    <source>
        <dbReference type="ARBA" id="ARBA00023014"/>
    </source>
</evidence>
<evidence type="ECO:0000256" key="1">
    <source>
        <dbReference type="ARBA" id="ARBA00000118"/>
    </source>
</evidence>
<keyword evidence="14" id="KW-0004">4Fe-4S</keyword>
<dbReference type="Proteomes" id="UP000028569">
    <property type="component" value="Chromosome"/>
</dbReference>
<comment type="function">
    <text evidence="14">Catalyzes the isomerization of citrate to isocitrate via cis-aconitate.</text>
</comment>
<dbReference type="GO" id="GO:0003994">
    <property type="term" value="F:aconitate hydratase activity"/>
    <property type="evidence" value="ECO:0007669"/>
    <property type="project" value="UniProtKB-EC"/>
</dbReference>
<dbReference type="PRINTS" id="PR00415">
    <property type="entry name" value="ACONITASE"/>
</dbReference>
<dbReference type="UniPathway" id="UPA00223">
    <property type="reaction ID" value="UER00718"/>
</dbReference>
<dbReference type="InterPro" id="IPR015928">
    <property type="entry name" value="Aconitase/3IPM_dehydase_swvl"/>
</dbReference>
<keyword evidence="7" id="KW-0816">Tricarboxylic acid cycle</keyword>
<dbReference type="EMBL" id="CP006018">
    <property type="protein sequence ID" value="AIC91741.1"/>
    <property type="molecule type" value="Genomic_DNA"/>
</dbReference>
<evidence type="ECO:0000256" key="13">
    <source>
        <dbReference type="ARBA" id="ARBA00023501"/>
    </source>
</evidence>
<evidence type="ECO:0000256" key="8">
    <source>
        <dbReference type="ARBA" id="ARBA00022723"/>
    </source>
</evidence>
<comment type="subunit">
    <text evidence="6">Monomer.</text>
</comment>
<evidence type="ECO:0000256" key="2">
    <source>
        <dbReference type="ARBA" id="ARBA00001966"/>
    </source>
</evidence>
<dbReference type="EC" id="4.2.1.3" evidence="14"/>
<dbReference type="InterPro" id="IPR044137">
    <property type="entry name" value="AcnA_IRP_Swivel"/>
</dbReference>
<keyword evidence="11 14" id="KW-0411">Iron-sulfur</keyword>
<dbReference type="InterPro" id="IPR036008">
    <property type="entry name" value="Aconitase_4Fe-4S_dom"/>
</dbReference>
<evidence type="ECO:0000256" key="12">
    <source>
        <dbReference type="ARBA" id="ARBA00023239"/>
    </source>
</evidence>
<evidence type="ECO:0000259" key="16">
    <source>
        <dbReference type="Pfam" id="PF00694"/>
    </source>
</evidence>
<dbReference type="CDD" id="cd01580">
    <property type="entry name" value="AcnA_IRP_Swivel"/>
    <property type="match status" value="1"/>
</dbReference>
<dbReference type="NCBIfam" id="TIGR01341">
    <property type="entry name" value="aconitase_1"/>
    <property type="match status" value="1"/>
</dbReference>
<protein>
    <recommendedName>
        <fullName evidence="14">Aconitate hydratase</fullName>
        <shortName evidence="14">Aconitase</shortName>
        <ecNumber evidence="14">4.2.1.3</ecNumber>
    </recommendedName>
</protein>
<evidence type="ECO:0000256" key="5">
    <source>
        <dbReference type="ARBA" id="ARBA00007185"/>
    </source>
</evidence>
<dbReference type="CDD" id="cd01586">
    <property type="entry name" value="AcnA_IRP"/>
    <property type="match status" value="1"/>
</dbReference>
<dbReference type="Gene3D" id="3.20.19.10">
    <property type="entry name" value="Aconitase, domain 4"/>
    <property type="match status" value="1"/>
</dbReference>
<organism evidence="17 18">
    <name type="scientific">Bifidobacterium [indicum] DSM 20214 = LMG 11587</name>
    <dbReference type="NCBI Taxonomy" id="1341694"/>
    <lineage>
        <taxon>Bacteria</taxon>
        <taxon>Bacillati</taxon>
        <taxon>Actinomycetota</taxon>
        <taxon>Actinomycetes</taxon>
        <taxon>Bifidobacteriales</taxon>
        <taxon>Bifidobacteriaceae</taxon>
        <taxon>Bifidobacterium</taxon>
    </lineage>
</organism>
<dbReference type="OrthoDB" id="9764318at2"/>
<evidence type="ECO:0000313" key="18">
    <source>
        <dbReference type="Proteomes" id="UP000028569"/>
    </source>
</evidence>
<dbReference type="InterPro" id="IPR018136">
    <property type="entry name" value="Aconitase_4Fe-4S_BS"/>
</dbReference>
<keyword evidence="8" id="KW-0479">Metal-binding</keyword>
<feature type="domain" description="Aconitase/3-isopropylmalate dehydratase large subunit alpha/beta/alpha" evidence="15">
    <location>
        <begin position="72"/>
        <end position="565"/>
    </location>
</feature>
<dbReference type="InterPro" id="IPR015931">
    <property type="entry name" value="Acnase/IPM_dHydase_lsu_aba_1/3"/>
</dbReference>
<dbReference type="FunFam" id="3.30.499.10:FF:000002">
    <property type="entry name" value="Aconitate hydratase"/>
    <property type="match status" value="1"/>
</dbReference>
<dbReference type="PANTHER" id="PTHR11670">
    <property type="entry name" value="ACONITASE/IRON-RESPONSIVE ELEMENT FAMILY MEMBER"/>
    <property type="match status" value="1"/>
</dbReference>
<comment type="cofactor">
    <cofactor evidence="2">
        <name>[4Fe-4S] cluster</name>
        <dbReference type="ChEBI" id="CHEBI:49883"/>
    </cofactor>
</comment>
<dbReference type="NCBIfam" id="NF006757">
    <property type="entry name" value="PRK09277.1"/>
    <property type="match status" value="1"/>
</dbReference>
<comment type="catalytic activity">
    <reaction evidence="1">
        <text>(2S,3R)-3-hydroxybutane-1,2,3-tricarboxylate = 2-methyl-cis-aconitate + H2O</text>
        <dbReference type="Rhea" id="RHEA:17941"/>
        <dbReference type="ChEBI" id="CHEBI:15377"/>
        <dbReference type="ChEBI" id="CHEBI:57429"/>
        <dbReference type="ChEBI" id="CHEBI:57872"/>
        <dbReference type="EC" id="4.2.1.99"/>
    </reaction>
</comment>
<dbReference type="GO" id="GO:0046872">
    <property type="term" value="F:metal ion binding"/>
    <property type="evidence" value="ECO:0007669"/>
    <property type="project" value="UniProtKB-KW"/>
</dbReference>
<comment type="pathway">
    <text evidence="4">Organic acid metabolism; propanoate degradation.</text>
</comment>
<dbReference type="InterPro" id="IPR000573">
    <property type="entry name" value="AconitaseA/IPMdHydase_ssu_swvl"/>
</dbReference>
<dbReference type="GO" id="GO:0003723">
    <property type="term" value="F:RNA binding"/>
    <property type="evidence" value="ECO:0007669"/>
    <property type="project" value="UniProtKB-KW"/>
</dbReference>
<comment type="pathway">
    <text evidence="3">Carbohydrate metabolism; tricarboxylic acid cycle; isocitrate from oxaloacetate: step 2/2.</text>
</comment>
<evidence type="ECO:0000256" key="4">
    <source>
        <dbReference type="ARBA" id="ARBA00005026"/>
    </source>
</evidence>
<feature type="domain" description="Aconitase A/isopropylmalate dehydratase small subunit swivel" evidence="16">
    <location>
        <begin position="695"/>
        <end position="827"/>
    </location>
</feature>
<dbReference type="SUPFAM" id="SSF53732">
    <property type="entry name" value="Aconitase iron-sulfur domain"/>
    <property type="match status" value="1"/>
</dbReference>
<evidence type="ECO:0000256" key="3">
    <source>
        <dbReference type="ARBA" id="ARBA00004717"/>
    </source>
</evidence>
<accession>A0A087VTU5</accession>
<dbReference type="GO" id="GO:0047456">
    <property type="term" value="F:2-methylisocitrate dehydratase activity"/>
    <property type="evidence" value="ECO:0007669"/>
    <property type="project" value="UniProtKB-EC"/>
</dbReference>
<comment type="catalytic activity">
    <reaction evidence="13 14">
        <text>citrate = D-threo-isocitrate</text>
        <dbReference type="Rhea" id="RHEA:10336"/>
        <dbReference type="ChEBI" id="CHEBI:15562"/>
        <dbReference type="ChEBI" id="CHEBI:16947"/>
        <dbReference type="EC" id="4.2.1.3"/>
    </reaction>
</comment>
<dbReference type="Gene3D" id="6.10.190.10">
    <property type="match status" value="1"/>
</dbReference>
<dbReference type="NCBIfam" id="NF009520">
    <property type="entry name" value="PRK12881.1"/>
    <property type="match status" value="1"/>
</dbReference>
<dbReference type="AlphaFoldDB" id="A0A087VTU5"/>
<evidence type="ECO:0000256" key="14">
    <source>
        <dbReference type="RuleBase" id="RU361275"/>
    </source>
</evidence>
<keyword evidence="9" id="KW-0694">RNA-binding</keyword>
<dbReference type="FunFam" id="3.20.19.10:FF:000001">
    <property type="entry name" value="Aconitate hydratase"/>
    <property type="match status" value="1"/>
</dbReference>